<dbReference type="Proteomes" id="UP000579531">
    <property type="component" value="Unassembled WGS sequence"/>
</dbReference>
<dbReference type="Gene3D" id="3.30.450.180">
    <property type="match status" value="1"/>
</dbReference>
<sequence length="184" mass="20268">MDLDVGFQAFSGAERWTTAPLDAVGRRRWTTAMAIVGISVTAAMAVPTAAFLEPGSRDFFDDWDTGARTTVALLRAEAGRFPHDRALRELVGELSTVSDEFRTRWAAHNVRIHHGGVKRFHHPEAGFLELTYQPLDLPVSAHEAHALTLYTAEPGTAYEERLNFLASWAATGFEAADSAGDRER</sequence>
<evidence type="ECO:0000313" key="3">
    <source>
        <dbReference type="Proteomes" id="UP000579531"/>
    </source>
</evidence>
<dbReference type="InterPro" id="IPR041413">
    <property type="entry name" value="MLTR_LBD"/>
</dbReference>
<dbReference type="AlphaFoldDB" id="A0AA89Q7S9"/>
<comment type="caution">
    <text evidence="2">The sequence shown here is derived from an EMBL/GenBank/DDBJ whole genome shotgun (WGS) entry which is preliminary data.</text>
</comment>
<dbReference type="PANTHER" id="PTHR35010">
    <property type="entry name" value="BLL4672 PROTEIN-RELATED"/>
    <property type="match status" value="1"/>
</dbReference>
<reference evidence="2 3" key="1">
    <citation type="submission" date="2020-08" db="EMBL/GenBank/DDBJ databases">
        <title>Sequencing the genomes of 1000 actinobacteria strains.</title>
        <authorList>
            <person name="Klenk H.-P."/>
        </authorList>
    </citation>
    <scope>NUCLEOTIDE SEQUENCE [LARGE SCALE GENOMIC DNA]</scope>
    <source>
        <strain evidence="2 3">DSM 40129</strain>
    </source>
</reference>
<dbReference type="RefSeq" id="WP_390812280.1">
    <property type="nucleotide sequence ID" value="NZ_BAABFE010000005.1"/>
</dbReference>
<gene>
    <name evidence="2" type="ORF">HNR72_006975</name>
</gene>
<dbReference type="Pfam" id="PF17765">
    <property type="entry name" value="MLTR_LBD"/>
    <property type="match status" value="1"/>
</dbReference>
<dbReference type="PANTHER" id="PTHR35010:SF2">
    <property type="entry name" value="BLL4672 PROTEIN"/>
    <property type="match status" value="1"/>
</dbReference>
<protein>
    <recommendedName>
        <fullName evidence="1">MmyB-like transcription regulator ligand binding domain-containing protein</fullName>
    </recommendedName>
</protein>
<accession>A0AA89Q7S9</accession>
<proteinExistence type="predicted"/>
<evidence type="ECO:0000259" key="1">
    <source>
        <dbReference type="Pfam" id="PF17765"/>
    </source>
</evidence>
<name>A0AA89Q7S9_STRCU</name>
<organism evidence="2 3">
    <name type="scientific">Streptomyces collinus</name>
    <dbReference type="NCBI Taxonomy" id="42684"/>
    <lineage>
        <taxon>Bacteria</taxon>
        <taxon>Bacillati</taxon>
        <taxon>Actinomycetota</taxon>
        <taxon>Actinomycetes</taxon>
        <taxon>Kitasatosporales</taxon>
        <taxon>Streptomycetaceae</taxon>
        <taxon>Streptomyces</taxon>
    </lineage>
</organism>
<feature type="domain" description="MmyB-like transcription regulator ligand binding" evidence="1">
    <location>
        <begin position="49"/>
        <end position="163"/>
    </location>
</feature>
<dbReference type="EMBL" id="JACHLX010000001">
    <property type="protein sequence ID" value="MBB5815947.1"/>
    <property type="molecule type" value="Genomic_DNA"/>
</dbReference>
<keyword evidence="3" id="KW-1185">Reference proteome</keyword>
<evidence type="ECO:0000313" key="2">
    <source>
        <dbReference type="EMBL" id="MBB5815947.1"/>
    </source>
</evidence>